<protein>
    <recommendedName>
        <fullName evidence="1">Fungal-type protein kinase domain-containing protein</fullName>
    </recommendedName>
</protein>
<accession>A0A9P6ERT0</accession>
<dbReference type="OrthoDB" id="5592585at2759"/>
<dbReference type="InterPro" id="IPR040976">
    <property type="entry name" value="Pkinase_fungal"/>
</dbReference>
<organism evidence="2 3">
    <name type="scientific">Crepidotus variabilis</name>
    <dbReference type="NCBI Taxonomy" id="179855"/>
    <lineage>
        <taxon>Eukaryota</taxon>
        <taxon>Fungi</taxon>
        <taxon>Dikarya</taxon>
        <taxon>Basidiomycota</taxon>
        <taxon>Agaricomycotina</taxon>
        <taxon>Agaricomycetes</taxon>
        <taxon>Agaricomycetidae</taxon>
        <taxon>Agaricales</taxon>
        <taxon>Agaricineae</taxon>
        <taxon>Crepidotaceae</taxon>
        <taxon>Crepidotus</taxon>
    </lineage>
</organism>
<comment type="caution">
    <text evidence="2">The sequence shown here is derived from an EMBL/GenBank/DDBJ whole genome shotgun (WGS) entry which is preliminary data.</text>
</comment>
<evidence type="ECO:0000313" key="3">
    <source>
        <dbReference type="Proteomes" id="UP000807306"/>
    </source>
</evidence>
<dbReference type="AlphaFoldDB" id="A0A9P6ERT0"/>
<proteinExistence type="predicted"/>
<sequence>MTEMCVRQHRTHIFMVFLRDLDVRILRADRAGVIVSEAINYRTNSKALAEFFLRFSQLSNAQRGLDPTVSIATEEEAIIARRELANYKPSIPGPSLPLRCLRMQVKSAAKKICFLKDAWRAEHLVKEADVLKSLAEGKVPNIPIIIAGGDLYDPENASTTF</sequence>
<feature type="domain" description="Fungal-type protein kinase" evidence="1">
    <location>
        <begin position="8"/>
        <end position="147"/>
    </location>
</feature>
<name>A0A9P6ERT0_9AGAR</name>
<dbReference type="Proteomes" id="UP000807306">
    <property type="component" value="Unassembled WGS sequence"/>
</dbReference>
<keyword evidence="3" id="KW-1185">Reference proteome</keyword>
<evidence type="ECO:0000313" key="2">
    <source>
        <dbReference type="EMBL" id="KAF9533755.1"/>
    </source>
</evidence>
<reference evidence="2" key="1">
    <citation type="submission" date="2020-11" db="EMBL/GenBank/DDBJ databases">
        <authorList>
            <consortium name="DOE Joint Genome Institute"/>
            <person name="Ahrendt S."/>
            <person name="Riley R."/>
            <person name="Andreopoulos W."/>
            <person name="Labutti K."/>
            <person name="Pangilinan J."/>
            <person name="Ruiz-Duenas F.J."/>
            <person name="Barrasa J.M."/>
            <person name="Sanchez-Garcia M."/>
            <person name="Camarero S."/>
            <person name="Miyauchi S."/>
            <person name="Serrano A."/>
            <person name="Linde D."/>
            <person name="Babiker R."/>
            <person name="Drula E."/>
            <person name="Ayuso-Fernandez I."/>
            <person name="Pacheco R."/>
            <person name="Padilla G."/>
            <person name="Ferreira P."/>
            <person name="Barriuso J."/>
            <person name="Kellner H."/>
            <person name="Castanera R."/>
            <person name="Alfaro M."/>
            <person name="Ramirez L."/>
            <person name="Pisabarro A.G."/>
            <person name="Kuo A."/>
            <person name="Tritt A."/>
            <person name="Lipzen A."/>
            <person name="He G."/>
            <person name="Yan M."/>
            <person name="Ng V."/>
            <person name="Cullen D."/>
            <person name="Martin F."/>
            <person name="Rosso M.-N."/>
            <person name="Henrissat B."/>
            <person name="Hibbett D."/>
            <person name="Martinez A.T."/>
            <person name="Grigoriev I.V."/>
        </authorList>
    </citation>
    <scope>NUCLEOTIDE SEQUENCE</scope>
    <source>
        <strain evidence="2">CBS 506.95</strain>
    </source>
</reference>
<dbReference type="EMBL" id="MU157827">
    <property type="protein sequence ID" value="KAF9533755.1"/>
    <property type="molecule type" value="Genomic_DNA"/>
</dbReference>
<dbReference type="Pfam" id="PF17667">
    <property type="entry name" value="Pkinase_fungal"/>
    <property type="match status" value="1"/>
</dbReference>
<evidence type="ECO:0000259" key="1">
    <source>
        <dbReference type="Pfam" id="PF17667"/>
    </source>
</evidence>
<gene>
    <name evidence="2" type="ORF">CPB83DRAFT_889566</name>
</gene>